<evidence type="ECO:0008006" key="4">
    <source>
        <dbReference type="Google" id="ProtNLM"/>
    </source>
</evidence>
<keyword evidence="1" id="KW-0812">Transmembrane</keyword>
<proteinExistence type="predicted"/>
<evidence type="ECO:0000313" key="3">
    <source>
        <dbReference type="Proteomes" id="UP000315010"/>
    </source>
</evidence>
<reference evidence="2 3" key="1">
    <citation type="submission" date="2019-02" db="EMBL/GenBank/DDBJ databases">
        <title>Deep-cultivation of Planctomycetes and their phenomic and genomic characterization uncovers novel biology.</title>
        <authorList>
            <person name="Wiegand S."/>
            <person name="Jogler M."/>
            <person name="Boedeker C."/>
            <person name="Pinto D."/>
            <person name="Vollmers J."/>
            <person name="Rivas-Marin E."/>
            <person name="Kohn T."/>
            <person name="Peeters S.H."/>
            <person name="Heuer A."/>
            <person name="Rast P."/>
            <person name="Oberbeckmann S."/>
            <person name="Bunk B."/>
            <person name="Jeske O."/>
            <person name="Meyerdierks A."/>
            <person name="Storesund J.E."/>
            <person name="Kallscheuer N."/>
            <person name="Luecker S."/>
            <person name="Lage O.M."/>
            <person name="Pohl T."/>
            <person name="Merkel B.J."/>
            <person name="Hornburger P."/>
            <person name="Mueller R.-W."/>
            <person name="Bruemmer F."/>
            <person name="Labrenz M."/>
            <person name="Spormann A.M."/>
            <person name="Op Den Camp H."/>
            <person name="Overmann J."/>
            <person name="Amann R."/>
            <person name="Jetten M.S.M."/>
            <person name="Mascher T."/>
            <person name="Medema M.H."/>
            <person name="Devos D.P."/>
            <person name="Kaster A.-K."/>
            <person name="Ovreas L."/>
            <person name="Rohde M."/>
            <person name="Galperin M.Y."/>
            <person name="Jogler C."/>
        </authorList>
    </citation>
    <scope>NUCLEOTIDE SEQUENCE [LARGE SCALE GENOMIC DNA]</scope>
    <source>
        <strain evidence="2 3">CA13</strain>
    </source>
</reference>
<accession>A0A5C5YY80</accession>
<evidence type="ECO:0000256" key="1">
    <source>
        <dbReference type="SAM" id="Phobius"/>
    </source>
</evidence>
<keyword evidence="1" id="KW-1133">Transmembrane helix</keyword>
<comment type="caution">
    <text evidence="2">The sequence shown here is derived from an EMBL/GenBank/DDBJ whole genome shotgun (WGS) entry which is preliminary data.</text>
</comment>
<sequence length="151" mass="17143">MNKKNQKRKMFGIVALVIVAVSIVALFIRIDNWSRDFSTNYAKLDPAARDMNLRPMTFTDPLDVVIEKIEKWVQSQPHWEVVEKTASESSAQLHLTRTTSLMRYTDDIHVDLTAQGGGTWMEAESKSRVGKGDLGQNPRNLKELLAALRLM</sequence>
<organism evidence="2 3">
    <name type="scientific">Novipirellula herctigrandis</name>
    <dbReference type="NCBI Taxonomy" id="2527986"/>
    <lineage>
        <taxon>Bacteria</taxon>
        <taxon>Pseudomonadati</taxon>
        <taxon>Planctomycetota</taxon>
        <taxon>Planctomycetia</taxon>
        <taxon>Pirellulales</taxon>
        <taxon>Pirellulaceae</taxon>
        <taxon>Novipirellula</taxon>
    </lineage>
</organism>
<keyword evidence="3" id="KW-1185">Reference proteome</keyword>
<dbReference type="EMBL" id="SJPJ01000001">
    <property type="protein sequence ID" value="TWT80004.1"/>
    <property type="molecule type" value="Genomic_DNA"/>
</dbReference>
<feature type="transmembrane region" description="Helical" evidence="1">
    <location>
        <begin position="12"/>
        <end position="30"/>
    </location>
</feature>
<name>A0A5C5YY80_9BACT</name>
<evidence type="ECO:0000313" key="2">
    <source>
        <dbReference type="EMBL" id="TWT80004.1"/>
    </source>
</evidence>
<dbReference type="Pfam" id="PF07386">
    <property type="entry name" value="DUF1499"/>
    <property type="match status" value="1"/>
</dbReference>
<keyword evidence="1" id="KW-0472">Membrane</keyword>
<dbReference type="AlphaFoldDB" id="A0A5C5YY80"/>
<gene>
    <name evidence="2" type="ORF">CA13_14160</name>
</gene>
<dbReference type="Proteomes" id="UP000315010">
    <property type="component" value="Unassembled WGS sequence"/>
</dbReference>
<protein>
    <recommendedName>
        <fullName evidence="4">DUF1499 domain-containing protein</fullName>
    </recommendedName>
</protein>
<dbReference type="RefSeq" id="WP_419194002.1">
    <property type="nucleotide sequence ID" value="NZ_SJPJ01000001.1"/>
</dbReference>
<dbReference type="InterPro" id="IPR010865">
    <property type="entry name" value="DUF1499"/>
</dbReference>